<keyword evidence="5" id="KW-1185">Reference proteome</keyword>
<feature type="compositionally biased region" description="Polar residues" evidence="1">
    <location>
        <begin position="46"/>
        <end position="73"/>
    </location>
</feature>
<evidence type="ECO:0000256" key="2">
    <source>
        <dbReference type="SAM" id="Phobius"/>
    </source>
</evidence>
<keyword evidence="2" id="KW-1133">Transmembrane helix</keyword>
<keyword evidence="2" id="KW-0472">Membrane</keyword>
<keyword evidence="2" id="KW-0812">Transmembrane</keyword>
<dbReference type="InterPro" id="IPR055259">
    <property type="entry name" value="YkvP/CgeB_Glyco_trans-like"/>
</dbReference>
<name>A0ABP1FVV4_9CHLO</name>
<dbReference type="EMBL" id="CAXHTA020000010">
    <property type="protein sequence ID" value="CAL5224030.1"/>
    <property type="molecule type" value="Genomic_DNA"/>
</dbReference>
<comment type="caution">
    <text evidence="4">The sequence shown here is derived from an EMBL/GenBank/DDBJ whole genome shotgun (WGS) entry which is preliminary data.</text>
</comment>
<gene>
    <name evidence="4" type="primary">g6650</name>
    <name evidence="4" type="ORF">VP750_LOCUS5689</name>
</gene>
<feature type="region of interest" description="Disordered" evidence="1">
    <location>
        <begin position="39"/>
        <end position="73"/>
    </location>
</feature>
<protein>
    <submittedName>
        <fullName evidence="4">G6650 protein</fullName>
    </submittedName>
</protein>
<evidence type="ECO:0000256" key="1">
    <source>
        <dbReference type="SAM" id="MobiDB-lite"/>
    </source>
</evidence>
<evidence type="ECO:0000313" key="4">
    <source>
        <dbReference type="EMBL" id="CAL5224030.1"/>
    </source>
</evidence>
<feature type="transmembrane region" description="Helical" evidence="2">
    <location>
        <begin position="7"/>
        <end position="27"/>
    </location>
</feature>
<sequence>MTCHGNLQLRLFVVGLFISILCIYESAVGSIEPATTKHHAWRKGQHGSSGTRNHLQLSKPRVQSSVTHQSTPSDMDSFKRIFIWAWIGVYHQSKELERALGSKYAVSLYTFQHLPDPDPADDDALYIIMPAFSASSFPPHYILYQTEQWGHQTLDPHNAVWPNKRGNQTRQFTLDAFEGALEVWDYSQQHLLEYAASVEYQSRSIKFRHVPFAFFRVEPSIEQAKKDINVLHYGLVQDGNRRKVILNQLEEKGIDIHIAPYSVWGEELSKLLRRAKIVLNLHYHDAKILETCRVLESLSYGALVISEPGVEVEIQRQWEGKLIFAKGAVSIAKAIEHYIGNEEARLARQQLSWDFAHKTHSLEPFLWDLL</sequence>
<feature type="domain" description="Spore protein YkvP/CgeB glycosyl transferase-like" evidence="3">
    <location>
        <begin position="242"/>
        <end position="360"/>
    </location>
</feature>
<reference evidence="4 5" key="1">
    <citation type="submission" date="2024-06" db="EMBL/GenBank/DDBJ databases">
        <authorList>
            <person name="Kraege A."/>
            <person name="Thomma B."/>
        </authorList>
    </citation>
    <scope>NUCLEOTIDE SEQUENCE [LARGE SCALE GENOMIC DNA]</scope>
</reference>
<evidence type="ECO:0000259" key="3">
    <source>
        <dbReference type="Pfam" id="PF13524"/>
    </source>
</evidence>
<organism evidence="4 5">
    <name type="scientific">Coccomyxa viridis</name>
    <dbReference type="NCBI Taxonomy" id="1274662"/>
    <lineage>
        <taxon>Eukaryota</taxon>
        <taxon>Viridiplantae</taxon>
        <taxon>Chlorophyta</taxon>
        <taxon>core chlorophytes</taxon>
        <taxon>Trebouxiophyceae</taxon>
        <taxon>Trebouxiophyceae incertae sedis</taxon>
        <taxon>Coccomyxaceae</taxon>
        <taxon>Coccomyxa</taxon>
    </lineage>
</organism>
<dbReference type="Pfam" id="PF13524">
    <property type="entry name" value="Glyco_trans_1_2"/>
    <property type="match status" value="1"/>
</dbReference>
<accession>A0ABP1FVV4</accession>
<evidence type="ECO:0000313" key="5">
    <source>
        <dbReference type="Proteomes" id="UP001497392"/>
    </source>
</evidence>
<dbReference type="Proteomes" id="UP001497392">
    <property type="component" value="Unassembled WGS sequence"/>
</dbReference>
<proteinExistence type="predicted"/>